<dbReference type="InterPro" id="IPR036388">
    <property type="entry name" value="WH-like_DNA-bd_sf"/>
</dbReference>
<keyword evidence="2" id="KW-1185">Reference proteome</keyword>
<protein>
    <submittedName>
        <fullName evidence="1">Uncharacterized protein</fullName>
    </submittedName>
</protein>
<comment type="caution">
    <text evidence="1">The sequence shown here is derived from an EMBL/GenBank/DDBJ whole genome shotgun (WGS) entry which is preliminary data.</text>
</comment>
<name>A0ABW0JEX6_9BURK</name>
<reference evidence="2" key="1">
    <citation type="journal article" date="2019" name="Int. J. Syst. Evol. Microbiol.">
        <title>The Global Catalogue of Microorganisms (GCM) 10K type strain sequencing project: providing services to taxonomists for standard genome sequencing and annotation.</title>
        <authorList>
            <consortium name="The Broad Institute Genomics Platform"/>
            <consortium name="The Broad Institute Genome Sequencing Center for Infectious Disease"/>
            <person name="Wu L."/>
            <person name="Ma J."/>
        </authorList>
    </citation>
    <scope>NUCLEOTIDE SEQUENCE [LARGE SCALE GENOMIC DNA]</scope>
    <source>
        <strain evidence="2">CCUG 56042</strain>
    </source>
</reference>
<evidence type="ECO:0000313" key="1">
    <source>
        <dbReference type="EMBL" id="MFC5431069.1"/>
    </source>
</evidence>
<dbReference type="Proteomes" id="UP001596103">
    <property type="component" value="Unassembled WGS sequence"/>
</dbReference>
<organism evidence="1 2">
    <name type="scientific">Paraburkholderia denitrificans</name>
    <dbReference type="NCBI Taxonomy" id="694025"/>
    <lineage>
        <taxon>Bacteria</taxon>
        <taxon>Pseudomonadati</taxon>
        <taxon>Pseudomonadota</taxon>
        <taxon>Betaproteobacteria</taxon>
        <taxon>Burkholderiales</taxon>
        <taxon>Burkholderiaceae</taxon>
        <taxon>Paraburkholderia</taxon>
    </lineage>
</organism>
<evidence type="ECO:0000313" key="2">
    <source>
        <dbReference type="Proteomes" id="UP001596103"/>
    </source>
</evidence>
<gene>
    <name evidence="1" type="ORF">ACFPTO_20020</name>
</gene>
<dbReference type="Gene3D" id="1.10.10.10">
    <property type="entry name" value="Winged helix-like DNA-binding domain superfamily/Winged helix DNA-binding domain"/>
    <property type="match status" value="1"/>
</dbReference>
<accession>A0ABW0JEX6</accession>
<sequence length="44" mass="4990">MAEAIRLTGSNRNTLKLHFRDLIERGHLELHGSGRGVWYGLKSV</sequence>
<dbReference type="EMBL" id="JBHSMP010000028">
    <property type="protein sequence ID" value="MFC5431069.1"/>
    <property type="molecule type" value="Genomic_DNA"/>
</dbReference>
<proteinExistence type="predicted"/>
<dbReference type="RefSeq" id="WP_377714032.1">
    <property type="nucleotide sequence ID" value="NZ_JBHSMP010000028.1"/>
</dbReference>